<gene>
    <name evidence="1" type="ORF">R1flu_019642</name>
</gene>
<reference evidence="1 2" key="1">
    <citation type="submission" date="2024-09" db="EMBL/GenBank/DDBJ databases">
        <title>Chromosome-scale assembly of Riccia fluitans.</title>
        <authorList>
            <person name="Paukszto L."/>
            <person name="Sawicki J."/>
            <person name="Karawczyk K."/>
            <person name="Piernik-Szablinska J."/>
            <person name="Szczecinska M."/>
            <person name="Mazdziarz M."/>
        </authorList>
    </citation>
    <scope>NUCLEOTIDE SEQUENCE [LARGE SCALE GENOMIC DNA]</scope>
    <source>
        <strain evidence="1">Rf_01</strain>
        <tissue evidence="1">Aerial parts of the thallus</tissue>
    </source>
</reference>
<protein>
    <submittedName>
        <fullName evidence="1">Uncharacterized protein</fullName>
    </submittedName>
</protein>
<accession>A0ABD1ZN28</accession>
<evidence type="ECO:0000313" key="1">
    <source>
        <dbReference type="EMBL" id="KAL2651514.1"/>
    </source>
</evidence>
<dbReference type="Proteomes" id="UP001605036">
    <property type="component" value="Unassembled WGS sequence"/>
</dbReference>
<organism evidence="1 2">
    <name type="scientific">Riccia fluitans</name>
    <dbReference type="NCBI Taxonomy" id="41844"/>
    <lineage>
        <taxon>Eukaryota</taxon>
        <taxon>Viridiplantae</taxon>
        <taxon>Streptophyta</taxon>
        <taxon>Embryophyta</taxon>
        <taxon>Marchantiophyta</taxon>
        <taxon>Marchantiopsida</taxon>
        <taxon>Marchantiidae</taxon>
        <taxon>Marchantiales</taxon>
        <taxon>Ricciaceae</taxon>
        <taxon>Riccia</taxon>
    </lineage>
</organism>
<proteinExistence type="predicted"/>
<name>A0ABD1ZN28_9MARC</name>
<evidence type="ECO:0000313" key="2">
    <source>
        <dbReference type="Proteomes" id="UP001605036"/>
    </source>
</evidence>
<sequence length="129" mass="14095">MGSSFVLNQETFVDNDFCYPDISPGDKIASYINGILRDFVTTTQKTINLTSHSGCHGAAAADGNTSINLTWIVEHGEWMMDRISMAFEYIFGNSRNDRKVARVLAGWPNGDIGGFASGCDGYRASDQTL</sequence>
<dbReference type="EMBL" id="JBHFFA010000001">
    <property type="protein sequence ID" value="KAL2651514.1"/>
    <property type="molecule type" value="Genomic_DNA"/>
</dbReference>
<dbReference type="AlphaFoldDB" id="A0ABD1ZN28"/>
<comment type="caution">
    <text evidence="1">The sequence shown here is derived from an EMBL/GenBank/DDBJ whole genome shotgun (WGS) entry which is preliminary data.</text>
</comment>
<keyword evidence="2" id="KW-1185">Reference proteome</keyword>